<dbReference type="InterPro" id="IPR006162">
    <property type="entry name" value="Ppantetheine_attach_site"/>
</dbReference>
<evidence type="ECO:0000259" key="3">
    <source>
        <dbReference type="PROSITE" id="PS50075"/>
    </source>
</evidence>
<evidence type="ECO:0000256" key="1">
    <source>
        <dbReference type="ARBA" id="ARBA00022450"/>
    </source>
</evidence>
<dbReference type="InterPro" id="IPR036736">
    <property type="entry name" value="ACP-like_sf"/>
</dbReference>
<dbReference type="EMBL" id="CP147982">
    <property type="protein sequence ID" value="WXK81325.1"/>
    <property type="molecule type" value="Genomic_DNA"/>
</dbReference>
<dbReference type="SUPFAM" id="SSF47336">
    <property type="entry name" value="ACP-like"/>
    <property type="match status" value="1"/>
</dbReference>
<dbReference type="RefSeq" id="WP_399148485.1">
    <property type="nucleotide sequence ID" value="NZ_CP147982.1"/>
</dbReference>
<feature type="domain" description="Carrier" evidence="3">
    <location>
        <begin position="5"/>
        <end position="83"/>
    </location>
</feature>
<sequence length="87" mass="9405">MATTPMTLDDLRRMLTEAAGEPEHGVLAGDIEDTEFEALGYDSLALLETAALITQEFGVRIADEDLFELRTPRAVLDLVNGAAAQAR</sequence>
<keyword evidence="5" id="KW-1185">Reference proteome</keyword>
<proteinExistence type="predicted"/>
<evidence type="ECO:0000313" key="4">
    <source>
        <dbReference type="EMBL" id="WXK81325.1"/>
    </source>
</evidence>
<dbReference type="Pfam" id="PF00550">
    <property type="entry name" value="PP-binding"/>
    <property type="match status" value="1"/>
</dbReference>
<keyword evidence="2" id="KW-0597">Phosphoprotein</keyword>
<name>A0ABZ2QZE7_9ACTN</name>
<dbReference type="InterPro" id="IPR009081">
    <property type="entry name" value="PP-bd_ACP"/>
</dbReference>
<accession>A0ABZ2QZE7</accession>
<keyword evidence="1" id="KW-0596">Phosphopantetheine</keyword>
<protein>
    <submittedName>
        <fullName evidence="4">Acyl carrier protein</fullName>
    </submittedName>
</protein>
<dbReference type="PROSITE" id="PS00012">
    <property type="entry name" value="PHOSPHOPANTETHEINE"/>
    <property type="match status" value="1"/>
</dbReference>
<gene>
    <name evidence="4" type="ORF">WAB15_37905</name>
</gene>
<reference evidence="4 5" key="1">
    <citation type="submission" date="2024-03" db="EMBL/GenBank/DDBJ databases">
        <title>The complete genome of Streptomyces sirii sp.nov.</title>
        <authorList>
            <person name="Zakalyukina Y.V."/>
            <person name="Belik A.R."/>
            <person name="Biryukov M.V."/>
            <person name="Baturina O.A."/>
            <person name="Kabilov M.R."/>
        </authorList>
    </citation>
    <scope>NUCLEOTIDE SEQUENCE [LARGE SCALE GENOMIC DNA]</scope>
    <source>
        <strain evidence="4 5">BP-8</strain>
    </source>
</reference>
<dbReference type="PROSITE" id="PS50075">
    <property type="entry name" value="CARRIER"/>
    <property type="match status" value="1"/>
</dbReference>
<dbReference type="Gene3D" id="1.10.1200.10">
    <property type="entry name" value="ACP-like"/>
    <property type="match status" value="1"/>
</dbReference>
<dbReference type="Proteomes" id="UP001626628">
    <property type="component" value="Chromosome"/>
</dbReference>
<evidence type="ECO:0000256" key="2">
    <source>
        <dbReference type="ARBA" id="ARBA00022553"/>
    </source>
</evidence>
<organism evidence="4 5">
    <name type="scientific">Streptomyces sirii</name>
    <dbReference type="NCBI Taxonomy" id="3127701"/>
    <lineage>
        <taxon>Bacteria</taxon>
        <taxon>Bacillati</taxon>
        <taxon>Actinomycetota</taxon>
        <taxon>Actinomycetes</taxon>
        <taxon>Kitasatosporales</taxon>
        <taxon>Streptomycetaceae</taxon>
        <taxon>Streptomyces</taxon>
    </lineage>
</organism>
<evidence type="ECO:0000313" key="5">
    <source>
        <dbReference type="Proteomes" id="UP001626628"/>
    </source>
</evidence>